<keyword evidence="2" id="KW-1185">Reference proteome</keyword>
<protein>
    <submittedName>
        <fullName evidence="1">Uncharacterized protein</fullName>
    </submittedName>
</protein>
<organism evidence="1 2">
    <name type="scientific">Serendipita vermifera MAFF 305830</name>
    <dbReference type="NCBI Taxonomy" id="933852"/>
    <lineage>
        <taxon>Eukaryota</taxon>
        <taxon>Fungi</taxon>
        <taxon>Dikarya</taxon>
        <taxon>Basidiomycota</taxon>
        <taxon>Agaricomycotina</taxon>
        <taxon>Agaricomycetes</taxon>
        <taxon>Sebacinales</taxon>
        <taxon>Serendipitaceae</taxon>
        <taxon>Serendipita</taxon>
    </lineage>
</organism>
<sequence>MFPSQTKTHARIPALSPLILVSSPLRCLEWPPIKSPLVYVVCHACQCTPKFSRRAFRRFRSHRTCLRPLTATAAIPDYSEWVPECF</sequence>
<name>A0A0C3B6P3_SERVB</name>
<reference evidence="1 2" key="1">
    <citation type="submission" date="2014-04" db="EMBL/GenBank/DDBJ databases">
        <authorList>
            <consortium name="DOE Joint Genome Institute"/>
            <person name="Kuo A."/>
            <person name="Zuccaro A."/>
            <person name="Kohler A."/>
            <person name="Nagy L.G."/>
            <person name="Floudas D."/>
            <person name="Copeland A."/>
            <person name="Barry K.W."/>
            <person name="Cichocki N."/>
            <person name="Veneault-Fourrey C."/>
            <person name="LaButti K."/>
            <person name="Lindquist E.A."/>
            <person name="Lipzen A."/>
            <person name="Lundell T."/>
            <person name="Morin E."/>
            <person name="Murat C."/>
            <person name="Sun H."/>
            <person name="Tunlid A."/>
            <person name="Henrissat B."/>
            <person name="Grigoriev I.V."/>
            <person name="Hibbett D.S."/>
            <person name="Martin F."/>
            <person name="Nordberg H.P."/>
            <person name="Cantor M.N."/>
            <person name="Hua S.X."/>
        </authorList>
    </citation>
    <scope>NUCLEOTIDE SEQUENCE [LARGE SCALE GENOMIC DNA]</scope>
    <source>
        <strain evidence="1 2">MAFF 305830</strain>
    </source>
</reference>
<dbReference type="Proteomes" id="UP000054097">
    <property type="component" value="Unassembled WGS sequence"/>
</dbReference>
<proteinExistence type="predicted"/>
<evidence type="ECO:0000313" key="1">
    <source>
        <dbReference type="EMBL" id="KIM27814.1"/>
    </source>
</evidence>
<reference evidence="2" key="2">
    <citation type="submission" date="2015-01" db="EMBL/GenBank/DDBJ databases">
        <title>Evolutionary Origins and Diversification of the Mycorrhizal Mutualists.</title>
        <authorList>
            <consortium name="DOE Joint Genome Institute"/>
            <consortium name="Mycorrhizal Genomics Consortium"/>
            <person name="Kohler A."/>
            <person name="Kuo A."/>
            <person name="Nagy L.G."/>
            <person name="Floudas D."/>
            <person name="Copeland A."/>
            <person name="Barry K.W."/>
            <person name="Cichocki N."/>
            <person name="Veneault-Fourrey C."/>
            <person name="LaButti K."/>
            <person name="Lindquist E.A."/>
            <person name="Lipzen A."/>
            <person name="Lundell T."/>
            <person name="Morin E."/>
            <person name="Murat C."/>
            <person name="Riley R."/>
            <person name="Ohm R."/>
            <person name="Sun H."/>
            <person name="Tunlid A."/>
            <person name="Henrissat B."/>
            <person name="Grigoriev I.V."/>
            <person name="Hibbett D.S."/>
            <person name="Martin F."/>
        </authorList>
    </citation>
    <scope>NUCLEOTIDE SEQUENCE [LARGE SCALE GENOMIC DNA]</scope>
    <source>
        <strain evidence="2">MAFF 305830</strain>
    </source>
</reference>
<evidence type="ECO:0000313" key="2">
    <source>
        <dbReference type="Proteomes" id="UP000054097"/>
    </source>
</evidence>
<dbReference type="AlphaFoldDB" id="A0A0C3B6P3"/>
<dbReference type="EMBL" id="KN824296">
    <property type="protein sequence ID" value="KIM27814.1"/>
    <property type="molecule type" value="Genomic_DNA"/>
</dbReference>
<dbReference type="HOGENOM" id="CLU_2499270_0_0_1"/>
<gene>
    <name evidence="1" type="ORF">M408DRAFT_159487</name>
</gene>
<accession>A0A0C3B6P3</accession>